<gene>
    <name evidence="2" type="ORF">PHMEG_00014860</name>
</gene>
<sequence>MRFFWIHLRFLLAFSAAQPFLRWRFTQDRGKVKTLNTLAKLLVPVTTKQVCIAYGDWSRRDGIKYHATGPVKGFLEGLKKRATVISVAEYRTSKMCSCCHQRLKQARRFTEVKRKTDKVDIRTRGRKILQYRKCFGFSIIIFSIEQVGFQYDKISPSY</sequence>
<feature type="signal peptide" evidence="1">
    <location>
        <begin position="1"/>
        <end position="17"/>
    </location>
</feature>
<dbReference type="OrthoDB" id="119983at2759"/>
<comment type="caution">
    <text evidence="2">The sequence shown here is derived from an EMBL/GenBank/DDBJ whole genome shotgun (WGS) entry which is preliminary data.</text>
</comment>
<dbReference type="EMBL" id="NBNE01001961">
    <property type="protein sequence ID" value="OWZ12038.1"/>
    <property type="molecule type" value="Genomic_DNA"/>
</dbReference>
<name>A0A225W4A8_9STRA</name>
<organism evidence="2 3">
    <name type="scientific">Phytophthora megakarya</name>
    <dbReference type="NCBI Taxonomy" id="4795"/>
    <lineage>
        <taxon>Eukaryota</taxon>
        <taxon>Sar</taxon>
        <taxon>Stramenopiles</taxon>
        <taxon>Oomycota</taxon>
        <taxon>Peronosporomycetes</taxon>
        <taxon>Peronosporales</taxon>
        <taxon>Peronosporaceae</taxon>
        <taxon>Phytophthora</taxon>
    </lineage>
</organism>
<reference evidence="3" key="1">
    <citation type="submission" date="2017-03" db="EMBL/GenBank/DDBJ databases">
        <title>Phytopthora megakarya and P. palmivora, two closely related causual agents of cacao black pod achieved similar genome size and gene model numbers by different mechanisms.</title>
        <authorList>
            <person name="Ali S."/>
            <person name="Shao J."/>
            <person name="Larry D.J."/>
            <person name="Kronmiller B."/>
            <person name="Shen D."/>
            <person name="Strem M.D."/>
            <person name="Melnick R.L."/>
            <person name="Guiltinan M.J."/>
            <person name="Tyler B.M."/>
            <person name="Meinhardt L.W."/>
            <person name="Bailey B.A."/>
        </authorList>
    </citation>
    <scope>NUCLEOTIDE SEQUENCE [LARGE SCALE GENOMIC DNA]</scope>
    <source>
        <strain evidence="3">zdho120</strain>
    </source>
</reference>
<proteinExistence type="predicted"/>
<keyword evidence="3" id="KW-1185">Reference proteome</keyword>
<dbReference type="AlphaFoldDB" id="A0A225W4A8"/>
<feature type="chain" id="PRO_5012375362" evidence="1">
    <location>
        <begin position="18"/>
        <end position="158"/>
    </location>
</feature>
<accession>A0A225W4A8</accession>
<dbReference type="Proteomes" id="UP000198211">
    <property type="component" value="Unassembled WGS sequence"/>
</dbReference>
<protein>
    <submittedName>
        <fullName evidence="2">DNA phosphorothioation-dependent restriction protein</fullName>
    </submittedName>
</protein>
<keyword evidence="1" id="KW-0732">Signal</keyword>
<evidence type="ECO:0000313" key="2">
    <source>
        <dbReference type="EMBL" id="OWZ12038.1"/>
    </source>
</evidence>
<evidence type="ECO:0000256" key="1">
    <source>
        <dbReference type="SAM" id="SignalP"/>
    </source>
</evidence>
<evidence type="ECO:0000313" key="3">
    <source>
        <dbReference type="Proteomes" id="UP000198211"/>
    </source>
</evidence>